<dbReference type="Proteomes" id="UP000659388">
    <property type="component" value="Unassembled WGS sequence"/>
</dbReference>
<evidence type="ECO:0000313" key="1">
    <source>
        <dbReference type="EMBL" id="MBL3658260.1"/>
    </source>
</evidence>
<dbReference type="AlphaFoldDB" id="A0A937FCA1"/>
<name>A0A937FCA1_9BACT</name>
<reference evidence="1" key="1">
    <citation type="submission" date="2021-01" db="EMBL/GenBank/DDBJ databases">
        <title>Fulvivirga kasyanovii gen. nov., sp nov., a novel member of the phylum Bacteroidetes isolated from seawater in a mussel farm.</title>
        <authorList>
            <person name="Zhao L.-H."/>
            <person name="Wang Z.-J."/>
        </authorList>
    </citation>
    <scope>NUCLEOTIDE SEQUENCE</scope>
    <source>
        <strain evidence="1">2943</strain>
    </source>
</reference>
<gene>
    <name evidence="1" type="ORF">JL102_19060</name>
</gene>
<protein>
    <submittedName>
        <fullName evidence="1">Uncharacterized protein</fullName>
    </submittedName>
</protein>
<sequence length="47" mass="5171">MRLLGEDAVRQAGHDHVRDLSLGIKGIYWAVFIEPSTSVEDMGVDVS</sequence>
<evidence type="ECO:0000313" key="2">
    <source>
        <dbReference type="Proteomes" id="UP000659388"/>
    </source>
</evidence>
<accession>A0A937FCA1</accession>
<dbReference type="RefSeq" id="WP_202246051.1">
    <property type="nucleotide sequence ID" value="NZ_JAESIY010000011.1"/>
</dbReference>
<organism evidence="1 2">
    <name type="scientific">Fulvivirga sediminis</name>
    <dbReference type="NCBI Taxonomy" id="2803949"/>
    <lineage>
        <taxon>Bacteria</taxon>
        <taxon>Pseudomonadati</taxon>
        <taxon>Bacteroidota</taxon>
        <taxon>Cytophagia</taxon>
        <taxon>Cytophagales</taxon>
        <taxon>Fulvivirgaceae</taxon>
        <taxon>Fulvivirga</taxon>
    </lineage>
</organism>
<comment type="caution">
    <text evidence="1">The sequence shown here is derived from an EMBL/GenBank/DDBJ whole genome shotgun (WGS) entry which is preliminary data.</text>
</comment>
<keyword evidence="2" id="KW-1185">Reference proteome</keyword>
<proteinExistence type="predicted"/>
<dbReference type="EMBL" id="JAESIY010000011">
    <property type="protein sequence ID" value="MBL3658260.1"/>
    <property type="molecule type" value="Genomic_DNA"/>
</dbReference>